<evidence type="ECO:0000256" key="1">
    <source>
        <dbReference type="ARBA" id="ARBA00004571"/>
    </source>
</evidence>
<evidence type="ECO:0000313" key="15">
    <source>
        <dbReference type="EMBL" id="SDD87682.1"/>
    </source>
</evidence>
<dbReference type="PANTHER" id="PTHR30069:SF29">
    <property type="entry name" value="HEMOGLOBIN AND HEMOGLOBIN-HAPTOGLOBIN-BINDING PROTEIN 1-RELATED"/>
    <property type="match status" value="1"/>
</dbReference>
<dbReference type="GO" id="GO:0015344">
    <property type="term" value="F:siderophore uptake transmembrane transporter activity"/>
    <property type="evidence" value="ECO:0007669"/>
    <property type="project" value="TreeGrafter"/>
</dbReference>
<sequence length="999" mass="109666">MKKLTTSVLVVVLSSSFAMVNAQQKKDTIKTKNIEGVVITALGIKREKKSLGYASQEVKGGALTDGTTKTGNAAALLSGKAAGVQINSNNNFGGSTNIVIRGYKQLGGNGGSPLVVIDGSPISNTYVSGDYDLGNFLSDLNPDDIASMNILKGAAASALYGERALNGVIVIETKKGRNGKNGSWGVTLSTDVNFGFIDKSTFPTYQTRYGAGYGPYYSMKSNPFFDEGPDGKPMAPFGEDASYGAEFDPNLLVWQWGSFDKFSSHYGKPYAWTAAKNGPITFFDTPFTTSNSITLEKGNAKNNFMLSYNNFLSTGLMPNSKQKKNTFSARINYQLTDKLSASVYSTLTLEDTRGRNKTGYSDNLVTGFREWWQTNVDLQELKDVYFKSGGLNRTWNRSSVDDGSPAYWNNPYFQVYQNYESDGRTRNFSYAQVKYNFNKNFGLLAKVSNDFYNMLVEQRLADGSLTQAFGVSGRNASSGYWRQNRTGFETNFDVIGNYKFDISGKLNVQGIVGGNVRRSGYESLTTSTEGGLAVPGIYAISNSKGQVLDPVEYYARSASASAYASASFAYDNFLFVDATYRIDKSSNLPKGNNVYGYPSFTGALLLSDLIQKDWLNYLKLRANYAEVGSSTGNYNLVNTFSKNGIFRDQALFFAPSTLANPNLKPERSKEVELGIESKMFNNRFGFDVAVYRTKTFDQIINLPVSNASGYNAVVVNAGEIDNKGVEIQMNLTPIKTSAFTWDISVNWAKNINKLVSLHPDAKVLRLDAYQGGVSLNAVEGQAYGVLYGTDYVYQDGQKVVDPKTGRYLKTTESNKEIGNITPDWTGGIRNNFKFGKNFSMGFLIDVQHGGSIFSTDMYYGLATGLYQETAVGDYRTKGVVHPGVNPDGKPNQTYTAGAQAFGNVDGYRRMPNKRFVYDASYIKLREANITYKLPKYLIANTFLEEAKISLVGRNLWIIYKNLPYADPEGSSGGGLQSRGSSVGVLPTTRDIGVNVTLKF</sequence>
<dbReference type="EMBL" id="FNAS01000001">
    <property type="protein sequence ID" value="SDD87682.1"/>
    <property type="molecule type" value="Genomic_DNA"/>
</dbReference>
<dbReference type="SUPFAM" id="SSF56935">
    <property type="entry name" value="Porins"/>
    <property type="match status" value="1"/>
</dbReference>
<dbReference type="GO" id="GO:0044718">
    <property type="term" value="P:siderophore transmembrane transport"/>
    <property type="evidence" value="ECO:0007669"/>
    <property type="project" value="TreeGrafter"/>
</dbReference>
<dbReference type="InterPro" id="IPR012910">
    <property type="entry name" value="Plug_dom"/>
</dbReference>
<evidence type="ECO:0000259" key="13">
    <source>
        <dbReference type="Pfam" id="PF00593"/>
    </source>
</evidence>
<dbReference type="InterPro" id="IPR036942">
    <property type="entry name" value="Beta-barrel_TonB_sf"/>
</dbReference>
<proteinExistence type="inferred from homology"/>
<evidence type="ECO:0000256" key="12">
    <source>
        <dbReference type="SAM" id="SignalP"/>
    </source>
</evidence>
<dbReference type="Gene3D" id="2.40.170.20">
    <property type="entry name" value="TonB-dependent receptor, beta-barrel domain"/>
    <property type="match status" value="1"/>
</dbReference>
<reference evidence="15 16" key="1">
    <citation type="submission" date="2016-10" db="EMBL/GenBank/DDBJ databases">
        <authorList>
            <person name="de Groot N.N."/>
        </authorList>
    </citation>
    <scope>NUCLEOTIDE SEQUENCE [LARGE SCALE GENOMIC DNA]</scope>
    <source>
        <strain evidence="15 16">DSM 24015</strain>
    </source>
</reference>
<keyword evidence="8" id="KW-0675">Receptor</keyword>
<dbReference type="GO" id="GO:0009279">
    <property type="term" value="C:cell outer membrane"/>
    <property type="evidence" value="ECO:0007669"/>
    <property type="project" value="UniProtKB-SubCell"/>
</dbReference>
<evidence type="ECO:0000256" key="4">
    <source>
        <dbReference type="ARBA" id="ARBA00022692"/>
    </source>
</evidence>
<evidence type="ECO:0000256" key="7">
    <source>
        <dbReference type="ARBA" id="ARBA00023136"/>
    </source>
</evidence>
<name>A0A1G6YBH0_9FLAO</name>
<dbReference type="AlphaFoldDB" id="A0A1G6YBH0"/>
<feature type="signal peptide" evidence="12">
    <location>
        <begin position="1"/>
        <end position="22"/>
    </location>
</feature>
<protein>
    <submittedName>
        <fullName evidence="15">TonB-linked outer membrane protein, SusC/RagA family</fullName>
    </submittedName>
</protein>
<evidence type="ECO:0000256" key="11">
    <source>
        <dbReference type="RuleBase" id="RU003357"/>
    </source>
</evidence>
<dbReference type="STRING" id="1071918.SAMN05421544_10198"/>
<dbReference type="RefSeq" id="WP_092735550.1">
    <property type="nucleotide sequence ID" value="NZ_FNAS01000001.1"/>
</dbReference>
<dbReference type="NCBIfam" id="TIGR04057">
    <property type="entry name" value="SusC_RagA_signa"/>
    <property type="match status" value="1"/>
</dbReference>
<keyword evidence="16" id="KW-1185">Reference proteome</keyword>
<keyword evidence="3 10" id="KW-1134">Transmembrane beta strand</keyword>
<feature type="chain" id="PRO_5011489201" evidence="12">
    <location>
        <begin position="23"/>
        <end position="999"/>
    </location>
</feature>
<keyword evidence="2 10" id="KW-0813">Transport</keyword>
<evidence type="ECO:0000259" key="14">
    <source>
        <dbReference type="Pfam" id="PF07715"/>
    </source>
</evidence>
<dbReference type="OrthoDB" id="9768177at2"/>
<dbReference type="NCBIfam" id="TIGR04056">
    <property type="entry name" value="OMP_RagA_SusC"/>
    <property type="match status" value="1"/>
</dbReference>
<comment type="subcellular location">
    <subcellularLocation>
        <location evidence="1 10">Cell outer membrane</location>
        <topology evidence="1 10">Multi-pass membrane protein</topology>
    </subcellularLocation>
</comment>
<dbReference type="Pfam" id="PF07715">
    <property type="entry name" value="Plug"/>
    <property type="match status" value="1"/>
</dbReference>
<evidence type="ECO:0000256" key="2">
    <source>
        <dbReference type="ARBA" id="ARBA00022448"/>
    </source>
</evidence>
<evidence type="ECO:0000256" key="3">
    <source>
        <dbReference type="ARBA" id="ARBA00022452"/>
    </source>
</evidence>
<dbReference type="InterPro" id="IPR023997">
    <property type="entry name" value="TonB-dep_OMP_SusC/RagA_CS"/>
</dbReference>
<evidence type="ECO:0000256" key="9">
    <source>
        <dbReference type="ARBA" id="ARBA00023237"/>
    </source>
</evidence>
<dbReference type="Proteomes" id="UP000198517">
    <property type="component" value="Unassembled WGS sequence"/>
</dbReference>
<comment type="similarity">
    <text evidence="10 11">Belongs to the TonB-dependent receptor family.</text>
</comment>
<dbReference type="Gene3D" id="2.170.130.10">
    <property type="entry name" value="TonB-dependent receptor, plug domain"/>
    <property type="match status" value="1"/>
</dbReference>
<evidence type="ECO:0000256" key="5">
    <source>
        <dbReference type="ARBA" id="ARBA00022729"/>
    </source>
</evidence>
<evidence type="ECO:0000256" key="8">
    <source>
        <dbReference type="ARBA" id="ARBA00023170"/>
    </source>
</evidence>
<organism evidence="15 16">
    <name type="scientific">Riemerella columbipharyngis</name>
    <dbReference type="NCBI Taxonomy" id="1071918"/>
    <lineage>
        <taxon>Bacteria</taxon>
        <taxon>Pseudomonadati</taxon>
        <taxon>Bacteroidota</taxon>
        <taxon>Flavobacteriia</taxon>
        <taxon>Flavobacteriales</taxon>
        <taxon>Weeksellaceae</taxon>
        <taxon>Riemerella</taxon>
    </lineage>
</organism>
<keyword evidence="7 10" id="KW-0472">Membrane</keyword>
<dbReference type="InterPro" id="IPR037066">
    <property type="entry name" value="Plug_dom_sf"/>
</dbReference>
<dbReference type="InterPro" id="IPR039426">
    <property type="entry name" value="TonB-dep_rcpt-like"/>
</dbReference>
<dbReference type="PANTHER" id="PTHR30069">
    <property type="entry name" value="TONB-DEPENDENT OUTER MEMBRANE RECEPTOR"/>
    <property type="match status" value="1"/>
</dbReference>
<accession>A0A1G6YBH0</accession>
<keyword evidence="4 10" id="KW-0812">Transmembrane</keyword>
<keyword evidence="6 11" id="KW-0798">TonB box</keyword>
<dbReference type="Pfam" id="PF00593">
    <property type="entry name" value="TonB_dep_Rec_b-barrel"/>
    <property type="match status" value="1"/>
</dbReference>
<evidence type="ECO:0000256" key="10">
    <source>
        <dbReference type="PROSITE-ProRule" id="PRU01360"/>
    </source>
</evidence>
<evidence type="ECO:0000313" key="16">
    <source>
        <dbReference type="Proteomes" id="UP000198517"/>
    </source>
</evidence>
<evidence type="ECO:0000256" key="6">
    <source>
        <dbReference type="ARBA" id="ARBA00023077"/>
    </source>
</evidence>
<gene>
    <name evidence="15" type="ORF">SAMN05421544_10198</name>
</gene>
<feature type="domain" description="TonB-dependent receptor-like beta-barrel" evidence="13">
    <location>
        <begin position="477"/>
        <end position="832"/>
    </location>
</feature>
<dbReference type="InterPro" id="IPR023996">
    <property type="entry name" value="TonB-dep_OMP_SusC/RagA"/>
</dbReference>
<keyword evidence="5 12" id="KW-0732">Signal</keyword>
<dbReference type="PROSITE" id="PS52016">
    <property type="entry name" value="TONB_DEPENDENT_REC_3"/>
    <property type="match status" value="1"/>
</dbReference>
<feature type="domain" description="TonB-dependent receptor plug" evidence="14">
    <location>
        <begin position="69"/>
        <end position="168"/>
    </location>
</feature>
<dbReference type="InterPro" id="IPR000531">
    <property type="entry name" value="Beta-barrel_TonB"/>
</dbReference>
<keyword evidence="9 10" id="KW-0998">Cell outer membrane</keyword>